<dbReference type="AlphaFoldDB" id="A3DP62"/>
<evidence type="ECO:0000313" key="2">
    <source>
        <dbReference type="EMBL" id="ABN70422.1"/>
    </source>
</evidence>
<evidence type="ECO:0000256" key="1">
    <source>
        <dbReference type="SAM" id="Phobius"/>
    </source>
</evidence>
<dbReference type="Proteomes" id="UP000000254">
    <property type="component" value="Chromosome"/>
</dbReference>
<keyword evidence="1" id="KW-0812">Transmembrane</keyword>
<keyword evidence="1" id="KW-0472">Membrane</keyword>
<dbReference type="RefSeq" id="WP_011839616.1">
    <property type="nucleotide sequence ID" value="NC_009033.1"/>
</dbReference>
<keyword evidence="1" id="KW-1133">Transmembrane helix</keyword>
<dbReference type="KEGG" id="smr:Smar_1331"/>
<evidence type="ECO:0000313" key="3">
    <source>
        <dbReference type="Proteomes" id="UP000000254"/>
    </source>
</evidence>
<feature type="transmembrane region" description="Helical" evidence="1">
    <location>
        <begin position="139"/>
        <end position="162"/>
    </location>
</feature>
<dbReference type="HOGENOM" id="CLU_1607226_0_0_2"/>
<dbReference type="GeneID" id="4907281"/>
<organism evidence="2 3">
    <name type="scientific">Staphylothermus marinus (strain ATCC 43588 / DSM 3639 / JCM 9404 / F1)</name>
    <dbReference type="NCBI Taxonomy" id="399550"/>
    <lineage>
        <taxon>Archaea</taxon>
        <taxon>Thermoproteota</taxon>
        <taxon>Thermoprotei</taxon>
        <taxon>Desulfurococcales</taxon>
        <taxon>Desulfurococcaceae</taxon>
        <taxon>Staphylothermus</taxon>
    </lineage>
</organism>
<reference evidence="2 3" key="2">
    <citation type="journal article" date="2009" name="Stand. Genomic Sci.">
        <title>Complete genome sequence of Staphylothermus marinus Stetter and Fiala 1986 type strain F1.</title>
        <authorList>
            <person name="Anderson I.J."/>
            <person name="Sun H."/>
            <person name="Lapidus A."/>
            <person name="Copeland A."/>
            <person name="Glavina Del Rio T."/>
            <person name="Tice H."/>
            <person name="Dalin E."/>
            <person name="Lucas S."/>
            <person name="Barry K."/>
            <person name="Land M."/>
            <person name="Richardson P."/>
            <person name="Huber H."/>
            <person name="Kyrpides N.C."/>
        </authorList>
    </citation>
    <scope>NUCLEOTIDE SEQUENCE [LARGE SCALE GENOMIC DNA]</scope>
    <source>
        <strain evidence="3">ATCC 43588 / DSM 3639 / JCM 9404 / F1</strain>
    </source>
</reference>
<name>A3DP62_STAMF</name>
<protein>
    <submittedName>
        <fullName evidence="2">Uncharacterized protein</fullName>
    </submittedName>
</protein>
<reference evidence="3" key="1">
    <citation type="journal article" date="2009" name="BMC Genomics">
        <title>The complete genome sequence of Staphylothermus marinus reveals differences in sulfur metabolism among heterotrophic Crenarchaeota.</title>
        <authorList>
            <person name="Anderson I.J."/>
            <person name="Dharmarajan L."/>
            <person name="Rodriguez J."/>
            <person name="Hooper S."/>
            <person name="Porat I."/>
            <person name="Ulrich L.E."/>
            <person name="Elkins J.G."/>
            <person name="Mavromatis K."/>
            <person name="Sun H."/>
            <person name="Land M."/>
            <person name="Lapidus A."/>
            <person name="Lucas S."/>
            <person name="Barry K."/>
            <person name="Huber H."/>
            <person name="Zhulin I.B."/>
            <person name="Whitman W.B."/>
            <person name="Mukhopadhyay B."/>
            <person name="Woese C."/>
            <person name="Bristow J."/>
            <person name="Kyrpides N."/>
        </authorList>
    </citation>
    <scope>NUCLEOTIDE SEQUENCE [LARGE SCALE GENOMIC DNA]</scope>
    <source>
        <strain evidence="3">ATCC 43588 / DSM 3639 / JCM 9404 / F1</strain>
    </source>
</reference>
<dbReference type="EMBL" id="CP000575">
    <property type="protein sequence ID" value="ABN70422.1"/>
    <property type="molecule type" value="Genomic_DNA"/>
</dbReference>
<feature type="transmembrane region" description="Helical" evidence="1">
    <location>
        <begin position="12"/>
        <end position="32"/>
    </location>
</feature>
<dbReference type="OrthoDB" id="377777at2157"/>
<sequence length="169" mass="19257">MEQDIKRLMKREIIIAIIGGLLAVSALLLIFISDLYVAVNPIYRENRYIDKNFTHIPMNSTVLYLYLNSSSYRTKLSITGDRGVIVLGTRGKVNVYNLTVLKKVNIVLPGLARFNVTYVEGNVSYSFIIERIYKPYNFLVLPAFFLAMIGNVAVLVSLYRIIMLRASIR</sequence>
<dbReference type="eggNOG" id="arCOG05872">
    <property type="taxonomic scope" value="Archaea"/>
</dbReference>
<keyword evidence="3" id="KW-1185">Reference proteome</keyword>
<gene>
    <name evidence="2" type="ordered locus">Smar_1331</name>
</gene>
<proteinExistence type="predicted"/>
<accession>A3DP62</accession>